<organism evidence="9 10">
    <name type="scientific">Tumebacillus lipolyticus</name>
    <dbReference type="NCBI Taxonomy" id="1280370"/>
    <lineage>
        <taxon>Bacteria</taxon>
        <taxon>Bacillati</taxon>
        <taxon>Bacillota</taxon>
        <taxon>Bacilli</taxon>
        <taxon>Bacillales</taxon>
        <taxon>Alicyclobacillaceae</taxon>
        <taxon>Tumebacillus</taxon>
    </lineage>
</organism>
<reference evidence="10" key="1">
    <citation type="journal article" date="2019" name="Int. J. Syst. Evol. Microbiol.">
        <title>The Global Catalogue of Microorganisms (GCM) 10K type strain sequencing project: providing services to taxonomists for standard genome sequencing and annotation.</title>
        <authorList>
            <consortium name="The Broad Institute Genomics Platform"/>
            <consortium name="The Broad Institute Genome Sequencing Center for Infectious Disease"/>
            <person name="Wu L."/>
            <person name="Ma J."/>
        </authorList>
    </citation>
    <scope>NUCLEOTIDE SEQUENCE [LARGE SCALE GENOMIC DNA]</scope>
    <source>
        <strain evidence="10">CGMCC 1.13574</strain>
    </source>
</reference>
<keyword evidence="6" id="KW-0443">Lipid metabolism</keyword>
<keyword evidence="3" id="KW-0596">Phosphopantetheine</keyword>
<dbReference type="InterPro" id="IPR025110">
    <property type="entry name" value="AMP-bd_C"/>
</dbReference>
<keyword evidence="10" id="KW-1185">Reference proteome</keyword>
<dbReference type="InterPro" id="IPR020806">
    <property type="entry name" value="PKS_PP-bd"/>
</dbReference>
<comment type="cofactor">
    <cofactor evidence="1">
        <name>pantetheine 4'-phosphate</name>
        <dbReference type="ChEBI" id="CHEBI:47942"/>
    </cofactor>
</comment>
<evidence type="ECO:0000256" key="7">
    <source>
        <dbReference type="SAM" id="MobiDB-lite"/>
    </source>
</evidence>
<dbReference type="SMART" id="SM01294">
    <property type="entry name" value="PKS_PP_betabranch"/>
    <property type="match status" value="1"/>
</dbReference>
<dbReference type="RefSeq" id="WP_386044335.1">
    <property type="nucleotide sequence ID" value="NZ_JBHUIO010000002.1"/>
</dbReference>
<dbReference type="PROSITE" id="PS50075">
    <property type="entry name" value="CARRIER"/>
    <property type="match status" value="2"/>
</dbReference>
<dbReference type="Gene3D" id="1.10.1200.10">
    <property type="entry name" value="ACP-like"/>
    <property type="match status" value="2"/>
</dbReference>
<dbReference type="Proteomes" id="UP001597343">
    <property type="component" value="Unassembled WGS sequence"/>
</dbReference>
<sequence>MLETPVKSATLVDLLRYRAQEQPGQLSYRFLIEEQELEYSYALLDQKARALGAYLQQIGAAGERALLLYPPGPDYAVAFFGCLYGGVVAVPAYPPRQNGNLNRLVAVASDARATIALTTDEILTSIERRSTETPALQTLRLLATDSIDAGLASAWRAPQIDSSTLAFLQYTSGSTSAPKGVMLSHGNLMHNLGLIHNSFGIVPGTKGVLWLPPFHDMGLIGGVLQPLFGGYEMTLMPPVAFIQKPLRWLETISRLGATLGGGPNFAYDLCLQKITPEQRDALDLSTWETAFSGAEPIRQETLARFSEYFAPCGFRQEAFYPCYGLAEATLFVTGGLKQQLPIIRSFDAEELKQNKVRVVADGADHSNVLVGCGSPDRTDQSVRIVHPETKAVCAEEEVGEIWVGGPSIAQGYWEAPEKTVEVFDAHLASGEGPFLRTGDLGFLFDGELFVTGRLKDMILIRGRNHYPQDIEFTVSESHRAIPTGAGAAFSVEVEGEERLVIVTEVERAFRKGNLEDVVTSIRKQVSEQHGLQVHGVVLIKPASIPKTSSGKIQRHACRQRFLEGTLEVLASDVRDQRSVRTDREQEAGSDLGQLDIEALRSLGESEKLIALERHLQAKAADVLKVSAAAIDCSRSLHEMGLDSLMAIELKNEVEETFGTELSLTLLLDGPSITELAAEVMLQLETATEIVPSRAVGATGADAPLSYGQRSLWFMQRFAAESAAYNVSRAVRVPAELNLAALQAAFTTLALRHPQLRTSIVRSAGDPRQAVRTEQQFAFAAVDASAWSEDQLKQRLVAEANLSFDLEAGPLWRVSVFSRTRLDHVLVLTMHHIITDFWSLGLLVRELRELYAAHARGEQVPAVGEPDRYAEYVQRQAELLQGAKGERLWRYWQDRLSGQLPVLNLPTDRPRPPVQSFRGDVHPFRLGTELTEQVKAYAKAHNLTLYTLLLAAYQVLLFRYTGQEDILVGSPAAGRTSARDASTLGYFVNPIVLRGQLHPELTFADFAAQMRQTVLGALDHQDYPFALLVEKLQPKRDPSISPLFQTFFVLQKSHLLDQEGLTAFAISGLKAQLSGDLPLESMSIEQNSVQYDLILTLAEAHEELAASFEYNADLFDLATVERMSGHYTTLLRGLIGAPERKLCEMQLLSEREAQTLLTEWNHASADYGRPLPVHQIVERVSADHPHRIALEHGTATMTYAELNRRANRLAGYLKKAGVMPETLVGLCIEPGLEMVISMLAILKAGGAYLPLDPSYPQERLAFMLEDANVSVVVIEQHLAAKLPPHRARAILLDQEAEQIAKESDDNLAVAVEPAHLAYVIYTSGSTGRPKGVLLEHGGLFNLMHVLHRAYEIGEQTRLLQFASFSFDASVAEVFTVLTTGGTLILASANERIPGPGLIGLLTEKRVNHVTLPPSVLAMLPSERLPDLLTVVSAGEPCSKEIVDRWAVGGRRFVNGYGPTENTVCTTHAVLTPESKVHIGRPNQNVEVYVFDPQGQPVPIGVSGELYIGGAGLARGYLNRPELTREKFVPHPFAADPDRRLYRSGDLVRWRQDGELEYLGRIDNQVKVRGFRIELEEVEARLTGTIGVETGVVLVREDQPGQKRIVAYVTAKEGHALQASDLRQTLKESLPDYMIPSAFVLLPAFPLTPNGKIDRQALPAPDGARDLANAYVAPTSELERQVSAIWQSVLGVAQVGVHDNFFDLGGHSLLMSRVHEELQAKLQRQFSVVEMFKYPTIAALVKYLTQDVAEKPSIQEIRDEASKQRDALNRRKQLLKDRRK</sequence>
<dbReference type="InterPro" id="IPR042099">
    <property type="entry name" value="ANL_N_sf"/>
</dbReference>
<dbReference type="SUPFAM" id="SSF56801">
    <property type="entry name" value="Acetyl-CoA synthetase-like"/>
    <property type="match status" value="2"/>
</dbReference>
<gene>
    <name evidence="9" type="ORF">ACFSOY_04550</name>
</gene>
<dbReference type="SUPFAM" id="SSF47336">
    <property type="entry name" value="ACP-like"/>
    <property type="match status" value="2"/>
</dbReference>
<feature type="region of interest" description="Disordered" evidence="7">
    <location>
        <begin position="1756"/>
        <end position="1778"/>
    </location>
</feature>
<dbReference type="EMBL" id="JBHUIO010000002">
    <property type="protein sequence ID" value="MFD2169290.1"/>
    <property type="molecule type" value="Genomic_DNA"/>
</dbReference>
<evidence type="ECO:0000256" key="1">
    <source>
        <dbReference type="ARBA" id="ARBA00001957"/>
    </source>
</evidence>
<dbReference type="PANTHER" id="PTHR45527">
    <property type="entry name" value="NONRIBOSOMAL PEPTIDE SYNTHETASE"/>
    <property type="match status" value="1"/>
</dbReference>
<dbReference type="SMART" id="SM00823">
    <property type="entry name" value="PKS_PP"/>
    <property type="match status" value="2"/>
</dbReference>
<comment type="similarity">
    <text evidence="2">Belongs to the ATP-dependent AMP-binding enzyme family.</text>
</comment>
<dbReference type="Pfam" id="PF00668">
    <property type="entry name" value="Condensation"/>
    <property type="match status" value="1"/>
</dbReference>
<evidence type="ECO:0000313" key="9">
    <source>
        <dbReference type="EMBL" id="MFD2169290.1"/>
    </source>
</evidence>
<dbReference type="InterPro" id="IPR036736">
    <property type="entry name" value="ACP-like_sf"/>
</dbReference>
<dbReference type="InterPro" id="IPR001242">
    <property type="entry name" value="Condensation_dom"/>
</dbReference>
<dbReference type="SUPFAM" id="SSF52777">
    <property type="entry name" value="CoA-dependent acyltransferases"/>
    <property type="match status" value="2"/>
</dbReference>
<dbReference type="Pfam" id="PF00550">
    <property type="entry name" value="PP-binding"/>
    <property type="match status" value="2"/>
</dbReference>
<dbReference type="Gene3D" id="3.30.300.30">
    <property type="match status" value="2"/>
</dbReference>
<dbReference type="InterPro" id="IPR020845">
    <property type="entry name" value="AMP-binding_CS"/>
</dbReference>
<dbReference type="NCBIfam" id="TIGR01733">
    <property type="entry name" value="AA-adenyl-dom"/>
    <property type="match status" value="1"/>
</dbReference>
<dbReference type="CDD" id="cd17652">
    <property type="entry name" value="A_NRPS_CmdD_like"/>
    <property type="match status" value="1"/>
</dbReference>
<evidence type="ECO:0000256" key="6">
    <source>
        <dbReference type="ARBA" id="ARBA00023098"/>
    </source>
</evidence>
<dbReference type="CDD" id="cd05931">
    <property type="entry name" value="FAAL"/>
    <property type="match status" value="1"/>
</dbReference>
<dbReference type="Gene3D" id="3.40.50.12780">
    <property type="entry name" value="N-terminal domain of ligase-like"/>
    <property type="match status" value="1"/>
</dbReference>
<comment type="caution">
    <text evidence="9">The sequence shown here is derived from an EMBL/GenBank/DDBJ whole genome shotgun (WGS) entry which is preliminary data.</text>
</comment>
<dbReference type="Gene3D" id="3.30.559.30">
    <property type="entry name" value="Nonribosomal peptide synthetase, condensation domain"/>
    <property type="match status" value="1"/>
</dbReference>
<dbReference type="InterPro" id="IPR010071">
    <property type="entry name" value="AA_adenyl_dom"/>
</dbReference>
<feature type="compositionally biased region" description="Basic residues" evidence="7">
    <location>
        <begin position="1768"/>
        <end position="1778"/>
    </location>
</feature>
<feature type="domain" description="Carrier" evidence="8">
    <location>
        <begin position="1671"/>
        <end position="1746"/>
    </location>
</feature>
<dbReference type="InterPro" id="IPR040097">
    <property type="entry name" value="FAAL/FAAC"/>
</dbReference>
<proteinExistence type="inferred from homology"/>
<evidence type="ECO:0000256" key="2">
    <source>
        <dbReference type="ARBA" id="ARBA00006432"/>
    </source>
</evidence>
<evidence type="ECO:0000259" key="8">
    <source>
        <dbReference type="PROSITE" id="PS50075"/>
    </source>
</evidence>
<dbReference type="Gene3D" id="2.30.38.10">
    <property type="entry name" value="Luciferase, Domain 3"/>
    <property type="match status" value="1"/>
</dbReference>
<dbReference type="Pfam" id="PF23024">
    <property type="entry name" value="AMP-dom_DIP2-like"/>
    <property type="match status" value="1"/>
</dbReference>
<name>A0ABW4ZUK1_9BACL</name>
<feature type="compositionally biased region" description="Basic and acidic residues" evidence="7">
    <location>
        <begin position="1756"/>
        <end position="1767"/>
    </location>
</feature>
<evidence type="ECO:0000256" key="3">
    <source>
        <dbReference type="ARBA" id="ARBA00022450"/>
    </source>
</evidence>
<evidence type="ECO:0000256" key="4">
    <source>
        <dbReference type="ARBA" id="ARBA00022553"/>
    </source>
</evidence>
<keyword evidence="5" id="KW-0276">Fatty acid metabolism</keyword>
<evidence type="ECO:0000256" key="5">
    <source>
        <dbReference type="ARBA" id="ARBA00022832"/>
    </source>
</evidence>
<dbReference type="InterPro" id="IPR045851">
    <property type="entry name" value="AMP-bd_C_sf"/>
</dbReference>
<dbReference type="Pfam" id="PF00501">
    <property type="entry name" value="AMP-binding"/>
    <property type="match status" value="2"/>
</dbReference>
<dbReference type="InterPro" id="IPR009081">
    <property type="entry name" value="PP-bd_ACP"/>
</dbReference>
<feature type="domain" description="Carrier" evidence="8">
    <location>
        <begin position="606"/>
        <end position="683"/>
    </location>
</feature>
<protein>
    <submittedName>
        <fullName evidence="9">Amino acid adenylation domain-containing protein</fullName>
    </submittedName>
</protein>
<dbReference type="CDD" id="cd19531">
    <property type="entry name" value="LCL_NRPS-like"/>
    <property type="match status" value="1"/>
</dbReference>
<dbReference type="PANTHER" id="PTHR45527:SF1">
    <property type="entry name" value="FATTY ACID SYNTHASE"/>
    <property type="match status" value="1"/>
</dbReference>
<dbReference type="InterPro" id="IPR023213">
    <property type="entry name" value="CAT-like_dom_sf"/>
</dbReference>
<accession>A0ABW4ZUK1</accession>
<dbReference type="Gene3D" id="3.30.559.10">
    <property type="entry name" value="Chloramphenicol acetyltransferase-like domain"/>
    <property type="match status" value="1"/>
</dbReference>
<dbReference type="PROSITE" id="PS00455">
    <property type="entry name" value="AMP_BINDING"/>
    <property type="match status" value="2"/>
</dbReference>
<dbReference type="Pfam" id="PF13193">
    <property type="entry name" value="AMP-binding_C"/>
    <property type="match status" value="1"/>
</dbReference>
<evidence type="ECO:0000313" key="10">
    <source>
        <dbReference type="Proteomes" id="UP001597343"/>
    </source>
</evidence>
<dbReference type="Gene3D" id="3.40.50.980">
    <property type="match status" value="2"/>
</dbReference>
<keyword evidence="4" id="KW-0597">Phosphoprotein</keyword>
<dbReference type="InterPro" id="IPR000873">
    <property type="entry name" value="AMP-dep_synth/lig_dom"/>
</dbReference>